<dbReference type="Proteomes" id="UP000593574">
    <property type="component" value="Unassembled WGS sequence"/>
</dbReference>
<keyword evidence="3" id="KW-1185">Reference proteome</keyword>
<gene>
    <name evidence="2" type="ORF">Golax_013000</name>
</gene>
<reference evidence="2 3" key="1">
    <citation type="journal article" date="2019" name="Genome Biol. Evol.">
        <title>Insights into the evolution of the New World diploid cottons (Gossypium, subgenus Houzingenia) based on genome sequencing.</title>
        <authorList>
            <person name="Grover C.E."/>
            <person name="Arick M.A. 2nd"/>
            <person name="Thrash A."/>
            <person name="Conover J.L."/>
            <person name="Sanders W.S."/>
            <person name="Peterson D.G."/>
            <person name="Frelichowski J.E."/>
            <person name="Scheffler J.A."/>
            <person name="Scheffler B.E."/>
            <person name="Wendel J.F."/>
        </authorList>
    </citation>
    <scope>NUCLEOTIDE SEQUENCE [LARGE SCALE GENOMIC DNA]</scope>
    <source>
        <strain evidence="2">4</strain>
        <tissue evidence="2">Leaf</tissue>
    </source>
</reference>
<evidence type="ECO:0000313" key="2">
    <source>
        <dbReference type="EMBL" id="MBA0714004.1"/>
    </source>
</evidence>
<feature type="transmembrane region" description="Helical" evidence="1">
    <location>
        <begin position="6"/>
        <end position="27"/>
    </location>
</feature>
<keyword evidence="1" id="KW-0472">Membrane</keyword>
<feature type="transmembrane region" description="Helical" evidence="1">
    <location>
        <begin position="70"/>
        <end position="88"/>
    </location>
</feature>
<dbReference type="AlphaFoldDB" id="A0A7J8ZRQ6"/>
<organism evidence="2 3">
    <name type="scientific">Gossypium laxum</name>
    <dbReference type="NCBI Taxonomy" id="34288"/>
    <lineage>
        <taxon>Eukaryota</taxon>
        <taxon>Viridiplantae</taxon>
        <taxon>Streptophyta</taxon>
        <taxon>Embryophyta</taxon>
        <taxon>Tracheophyta</taxon>
        <taxon>Spermatophyta</taxon>
        <taxon>Magnoliopsida</taxon>
        <taxon>eudicotyledons</taxon>
        <taxon>Gunneridae</taxon>
        <taxon>Pentapetalae</taxon>
        <taxon>rosids</taxon>
        <taxon>malvids</taxon>
        <taxon>Malvales</taxon>
        <taxon>Malvaceae</taxon>
        <taxon>Malvoideae</taxon>
        <taxon>Gossypium</taxon>
    </lineage>
</organism>
<evidence type="ECO:0000256" key="1">
    <source>
        <dbReference type="SAM" id="Phobius"/>
    </source>
</evidence>
<feature type="transmembrane region" description="Helical" evidence="1">
    <location>
        <begin position="108"/>
        <end position="126"/>
    </location>
</feature>
<sequence>MEGVMVVVKLGEVNLVVSIAILIWILIAQGYRLQLDTSAMNIHQHSLIMKVMIIQNIITVTSVRKKEIQISGFIIVQFANFLLIPTVFLQSTCSSSLEACTKEKTTHILSLLYGSLIVTLYAVNAVNPVKLWFLNVQSLHAIMLSTGKM</sequence>
<feature type="transmembrane region" description="Helical" evidence="1">
    <location>
        <begin position="47"/>
        <end position="64"/>
    </location>
</feature>
<comment type="caution">
    <text evidence="2">The sequence shown here is derived from an EMBL/GenBank/DDBJ whole genome shotgun (WGS) entry which is preliminary data.</text>
</comment>
<keyword evidence="1" id="KW-1133">Transmembrane helix</keyword>
<dbReference type="EMBL" id="JABEZV010000006">
    <property type="protein sequence ID" value="MBA0714004.1"/>
    <property type="molecule type" value="Genomic_DNA"/>
</dbReference>
<keyword evidence="1" id="KW-0812">Transmembrane</keyword>
<accession>A0A7J8ZRQ6</accession>
<proteinExistence type="predicted"/>
<protein>
    <submittedName>
        <fullName evidence="2">Uncharacterized protein</fullName>
    </submittedName>
</protein>
<evidence type="ECO:0000313" key="3">
    <source>
        <dbReference type="Proteomes" id="UP000593574"/>
    </source>
</evidence>
<name>A0A7J8ZRQ6_9ROSI</name>